<dbReference type="PROSITE" id="PS51257">
    <property type="entry name" value="PROKAR_LIPOPROTEIN"/>
    <property type="match status" value="1"/>
</dbReference>
<dbReference type="AlphaFoldDB" id="A0A729UPW6"/>
<protein>
    <recommendedName>
        <fullName evidence="2">Lipoprotein</fullName>
    </recommendedName>
</protein>
<evidence type="ECO:0008006" key="2">
    <source>
        <dbReference type="Google" id="ProtNLM"/>
    </source>
</evidence>
<evidence type="ECO:0000313" key="1">
    <source>
        <dbReference type="EMBL" id="HAE3503588.1"/>
    </source>
</evidence>
<accession>A0A729UPW6</accession>
<dbReference type="EMBL" id="DAARQJ010000163">
    <property type="protein sequence ID" value="HAE3503588.1"/>
    <property type="molecule type" value="Genomic_DNA"/>
</dbReference>
<gene>
    <name evidence="1" type="ORF">G3955_003690</name>
</gene>
<proteinExistence type="predicted"/>
<feature type="non-terminal residue" evidence="1">
    <location>
        <position position="56"/>
    </location>
</feature>
<reference evidence="1" key="1">
    <citation type="journal article" date="2018" name="Genome Biol.">
        <title>SKESA: strategic k-mer extension for scrupulous assemblies.</title>
        <authorList>
            <person name="Souvorov A."/>
            <person name="Agarwala R."/>
            <person name="Lipman D.J."/>
        </authorList>
    </citation>
    <scope>NUCLEOTIDE SEQUENCE</scope>
    <source>
        <strain evidence="1">15-6143</strain>
    </source>
</reference>
<comment type="caution">
    <text evidence="1">The sequence shown here is derived from an EMBL/GenBank/DDBJ whole genome shotgun (WGS) entry which is preliminary data.</text>
</comment>
<name>A0A729UPW6_SALER</name>
<reference evidence="1" key="2">
    <citation type="submission" date="2018-07" db="EMBL/GenBank/DDBJ databases">
        <authorList>
            <consortium name="NCBI Pathogen Detection Project"/>
        </authorList>
    </citation>
    <scope>NUCLEOTIDE SEQUENCE</scope>
    <source>
        <strain evidence="1">15-6143</strain>
    </source>
</reference>
<sequence length="56" mass="5923">MESNRKMLTPPGLVMIFLAVMFSLLTGCTSYKNTAWGIYPASTDICPSGTTSTGGC</sequence>
<organism evidence="1">
    <name type="scientific">Salmonella enterica</name>
    <name type="common">Salmonella choleraesuis</name>
    <dbReference type="NCBI Taxonomy" id="28901"/>
    <lineage>
        <taxon>Bacteria</taxon>
        <taxon>Pseudomonadati</taxon>
        <taxon>Pseudomonadota</taxon>
        <taxon>Gammaproteobacteria</taxon>
        <taxon>Enterobacterales</taxon>
        <taxon>Enterobacteriaceae</taxon>
        <taxon>Salmonella</taxon>
    </lineage>
</organism>